<dbReference type="KEGG" id="mpi:Mpet_0519"/>
<protein>
    <submittedName>
        <fullName evidence="11">Radical SAM domain protein</fullName>
    </submittedName>
</protein>
<dbReference type="GO" id="GO:0070475">
    <property type="term" value="P:rRNA base methylation"/>
    <property type="evidence" value="ECO:0007669"/>
    <property type="project" value="TreeGrafter"/>
</dbReference>
<dbReference type="InterPro" id="IPR004383">
    <property type="entry name" value="rRNA_lsu_MTrfase_RlmN/Cfr"/>
</dbReference>
<dbReference type="GO" id="GO:0030488">
    <property type="term" value="P:tRNA methylation"/>
    <property type="evidence" value="ECO:0007669"/>
    <property type="project" value="TreeGrafter"/>
</dbReference>
<dbReference type="RefSeq" id="WP_013328471.1">
    <property type="nucleotide sequence ID" value="NC_014507.1"/>
</dbReference>
<proteinExistence type="predicted"/>
<dbReference type="GO" id="GO:0008173">
    <property type="term" value="F:RNA methyltransferase activity"/>
    <property type="evidence" value="ECO:0007669"/>
    <property type="project" value="InterPro"/>
</dbReference>
<dbReference type="eggNOG" id="arCOG00951">
    <property type="taxonomic scope" value="Archaea"/>
</dbReference>
<evidence type="ECO:0000313" key="11">
    <source>
        <dbReference type="EMBL" id="ADN35293.1"/>
    </source>
</evidence>
<evidence type="ECO:0000256" key="10">
    <source>
        <dbReference type="ARBA" id="ARBA00023014"/>
    </source>
</evidence>
<evidence type="ECO:0000256" key="4">
    <source>
        <dbReference type="ARBA" id="ARBA00022490"/>
    </source>
</evidence>
<keyword evidence="8" id="KW-0479">Metal-binding</keyword>
<evidence type="ECO:0000256" key="1">
    <source>
        <dbReference type="ARBA" id="ARBA00001966"/>
    </source>
</evidence>
<evidence type="ECO:0000256" key="5">
    <source>
        <dbReference type="ARBA" id="ARBA00022603"/>
    </source>
</evidence>
<dbReference type="InterPro" id="IPR040072">
    <property type="entry name" value="Methyltransferase_A"/>
</dbReference>
<name>E1RHI4_METP4</name>
<comment type="cofactor">
    <cofactor evidence="1">
        <name>[4Fe-4S] cluster</name>
        <dbReference type="ChEBI" id="CHEBI:49883"/>
    </cofactor>
</comment>
<keyword evidence="10" id="KW-0411">Iron-sulfur</keyword>
<dbReference type="OrthoDB" id="87310at2157"/>
<keyword evidence="4" id="KW-0963">Cytoplasm</keyword>
<dbReference type="GO" id="GO:0051539">
    <property type="term" value="F:4 iron, 4 sulfur cluster binding"/>
    <property type="evidence" value="ECO:0007669"/>
    <property type="project" value="UniProtKB-KW"/>
</dbReference>
<evidence type="ECO:0000313" key="12">
    <source>
        <dbReference type="Proteomes" id="UP000006565"/>
    </source>
</evidence>
<dbReference type="PIRSF" id="PIRSF006004">
    <property type="entry name" value="CHP00048"/>
    <property type="match status" value="1"/>
</dbReference>
<dbReference type="STRING" id="679926.Mpet_0519"/>
<keyword evidence="12" id="KW-1185">Reference proteome</keyword>
<sequence>MKIIAETGNEDIARVYIAEIDDGRRIEFVESVQPPFTRSQKWVLIVSSLFGCPVGCRMCDAGGGYRGKLSAEDIYAQIDYLVRKRFPGGYVDADKFKIQFARMGEPAFNPAVLDVLESLKTRYKAPGLIPSLSTIAPEGCDEFFKRLLEIKNEHYRERFQLQFSIHTTDMVTREWLIPVKTWSFEEMKEYGELFFDKGGRKITLNFALGDNMKIDTGVLRKYFPPDVFLVKITPVNPTFRALENGINSFIRPGENETNCPDQERCPVKNLRDAGYDVIMSIGEPEENLIGSNCGQYLEAYERSGTELKGGYEYEIHRK</sequence>
<dbReference type="SFLD" id="SFLDS00029">
    <property type="entry name" value="Radical_SAM"/>
    <property type="match status" value="1"/>
</dbReference>
<keyword evidence="6" id="KW-0808">Transferase</keyword>
<dbReference type="GO" id="GO:0005737">
    <property type="term" value="C:cytoplasm"/>
    <property type="evidence" value="ECO:0007669"/>
    <property type="project" value="UniProtKB-SubCell"/>
</dbReference>
<accession>E1RHI4</accession>
<dbReference type="InterPro" id="IPR058240">
    <property type="entry name" value="rSAM_sf"/>
</dbReference>
<dbReference type="Gene3D" id="3.20.20.70">
    <property type="entry name" value="Aldolase class I"/>
    <property type="match status" value="1"/>
</dbReference>
<dbReference type="AlphaFoldDB" id="E1RHI4"/>
<evidence type="ECO:0000256" key="9">
    <source>
        <dbReference type="ARBA" id="ARBA00023004"/>
    </source>
</evidence>
<evidence type="ECO:0000256" key="7">
    <source>
        <dbReference type="ARBA" id="ARBA00022691"/>
    </source>
</evidence>
<dbReference type="GO" id="GO:0046872">
    <property type="term" value="F:metal ion binding"/>
    <property type="evidence" value="ECO:0007669"/>
    <property type="project" value="UniProtKB-KW"/>
</dbReference>
<keyword evidence="3" id="KW-0004">4Fe-4S</keyword>
<organism evidence="11 12">
    <name type="scientific">Methanolacinia petrolearia (strain DSM 11571 / OCM 486 / SEBR 4847)</name>
    <name type="common">Methanoplanus petrolearius</name>
    <dbReference type="NCBI Taxonomy" id="679926"/>
    <lineage>
        <taxon>Archaea</taxon>
        <taxon>Methanobacteriati</taxon>
        <taxon>Methanobacteriota</taxon>
        <taxon>Stenosarchaea group</taxon>
        <taxon>Methanomicrobia</taxon>
        <taxon>Methanomicrobiales</taxon>
        <taxon>Methanomicrobiaceae</taxon>
        <taxon>Methanolacinia</taxon>
    </lineage>
</organism>
<dbReference type="GeneID" id="9742967"/>
<dbReference type="HOGENOM" id="CLU_899761_0_0_2"/>
<comment type="subcellular location">
    <subcellularLocation>
        <location evidence="2">Cytoplasm</location>
    </subcellularLocation>
</comment>
<dbReference type="EMBL" id="CP002117">
    <property type="protein sequence ID" value="ADN35293.1"/>
    <property type="molecule type" value="Genomic_DNA"/>
</dbReference>
<keyword evidence="7" id="KW-0949">S-adenosyl-L-methionine</keyword>
<dbReference type="InterPro" id="IPR007197">
    <property type="entry name" value="rSAM"/>
</dbReference>
<dbReference type="PANTHER" id="PTHR30544:SF5">
    <property type="entry name" value="RADICAL SAM CORE DOMAIN-CONTAINING PROTEIN"/>
    <property type="match status" value="1"/>
</dbReference>
<keyword evidence="9" id="KW-0408">Iron</keyword>
<dbReference type="Proteomes" id="UP000006565">
    <property type="component" value="Chromosome"/>
</dbReference>
<dbReference type="InterPro" id="IPR013785">
    <property type="entry name" value="Aldolase_TIM"/>
</dbReference>
<dbReference type="PANTHER" id="PTHR30544">
    <property type="entry name" value="23S RRNA METHYLTRANSFERASE"/>
    <property type="match status" value="1"/>
</dbReference>
<evidence type="ECO:0000256" key="8">
    <source>
        <dbReference type="ARBA" id="ARBA00022723"/>
    </source>
</evidence>
<keyword evidence="5" id="KW-0489">Methyltransferase</keyword>
<reference evidence="11 12" key="1">
    <citation type="journal article" date="2010" name="Stand. Genomic Sci.">
        <title>Complete genome sequence of Methanoplanus petrolearius type strain (SEBR 4847).</title>
        <authorList>
            <person name="Brambilla E."/>
            <person name="Djao O.D."/>
            <person name="Daligault H."/>
            <person name="Lapidus A."/>
            <person name="Lucas S."/>
            <person name="Hammon N."/>
            <person name="Nolan M."/>
            <person name="Tice H."/>
            <person name="Cheng J.F."/>
            <person name="Han C."/>
            <person name="Tapia R."/>
            <person name="Goodwin L."/>
            <person name="Pitluck S."/>
            <person name="Liolios K."/>
            <person name="Ivanova N."/>
            <person name="Mavromatis K."/>
            <person name="Mikhailova N."/>
            <person name="Pati A."/>
            <person name="Chen A."/>
            <person name="Palaniappan K."/>
            <person name="Land M."/>
            <person name="Hauser L."/>
            <person name="Chang Y.J."/>
            <person name="Jeffries C.D."/>
            <person name="Rohde M."/>
            <person name="Spring S."/>
            <person name="Sikorski J."/>
            <person name="Goker M."/>
            <person name="Woyke T."/>
            <person name="Bristow J."/>
            <person name="Eisen J.A."/>
            <person name="Markowitz V."/>
            <person name="Hugenholtz P."/>
            <person name="Kyrpides N.C."/>
            <person name="Klenk H.P."/>
        </authorList>
    </citation>
    <scope>NUCLEOTIDE SEQUENCE [LARGE SCALE GENOMIC DNA]</scope>
    <source>
        <strain evidence="12">DSM 11571 / OCM 486 / SEBR 4847</strain>
    </source>
</reference>
<evidence type="ECO:0000256" key="3">
    <source>
        <dbReference type="ARBA" id="ARBA00022485"/>
    </source>
</evidence>
<dbReference type="SUPFAM" id="SSF102114">
    <property type="entry name" value="Radical SAM enzymes"/>
    <property type="match status" value="1"/>
</dbReference>
<evidence type="ECO:0000256" key="6">
    <source>
        <dbReference type="ARBA" id="ARBA00022679"/>
    </source>
</evidence>
<gene>
    <name evidence="11" type="ordered locus">Mpet_0519</name>
</gene>
<evidence type="ECO:0000256" key="2">
    <source>
        <dbReference type="ARBA" id="ARBA00004496"/>
    </source>
</evidence>